<evidence type="ECO:0000259" key="7">
    <source>
        <dbReference type="Pfam" id="PF00460"/>
    </source>
</evidence>
<dbReference type="PANTHER" id="PTHR30435">
    <property type="entry name" value="FLAGELLAR PROTEIN"/>
    <property type="match status" value="1"/>
</dbReference>
<dbReference type="EMBL" id="FOPI01000010">
    <property type="protein sequence ID" value="SFG30335.1"/>
    <property type="molecule type" value="Genomic_DNA"/>
</dbReference>
<dbReference type="Pfam" id="PF00460">
    <property type="entry name" value="Flg_bb_rod"/>
    <property type="match status" value="1"/>
</dbReference>
<dbReference type="OrthoDB" id="9792068at2"/>
<comment type="subunit">
    <text evidence="6">The basal body constitutes a major portion of the flagellar organelle and consists of a number of rings mounted on a central rod.</text>
</comment>
<dbReference type="RefSeq" id="WP_014074004.1">
    <property type="nucleotide sequence ID" value="NZ_AYYL01000007.1"/>
</dbReference>
<evidence type="ECO:0000256" key="2">
    <source>
        <dbReference type="ARBA" id="ARBA00009677"/>
    </source>
</evidence>
<keyword evidence="8" id="KW-0282">Flagellum</keyword>
<dbReference type="InterPro" id="IPR006300">
    <property type="entry name" value="FlgB"/>
</dbReference>
<dbReference type="NCBIfam" id="TIGR01396">
    <property type="entry name" value="FlgB"/>
    <property type="match status" value="1"/>
</dbReference>
<dbReference type="InterPro" id="IPR019776">
    <property type="entry name" value="Flagellar_basal_body_rod_CS"/>
</dbReference>
<evidence type="ECO:0000313" key="8">
    <source>
        <dbReference type="EMBL" id="SFG30335.1"/>
    </source>
</evidence>
<feature type="domain" description="Flagellar basal body rod protein N-terminal" evidence="7">
    <location>
        <begin position="10"/>
        <end position="34"/>
    </location>
</feature>
<evidence type="ECO:0000256" key="5">
    <source>
        <dbReference type="ARBA" id="ARBA00024934"/>
    </source>
</evidence>
<dbReference type="PROSITE" id="PS00588">
    <property type="entry name" value="FLAGELLA_BB_ROD"/>
    <property type="match status" value="1"/>
</dbReference>
<comment type="function">
    <text evidence="5 6">Structural component of flagellum, the bacterial motility apparatus. Part of the rod structure of flagellar basal body.</text>
</comment>
<dbReference type="AlphaFoldDB" id="A0A1I2QP02"/>
<comment type="similarity">
    <text evidence="2 6">Belongs to the flagella basal body rod proteins family.</text>
</comment>
<comment type="subcellular location">
    <subcellularLocation>
        <location evidence="1 6">Bacterial flagellum basal body</location>
    </subcellularLocation>
</comment>
<gene>
    <name evidence="8" type="ORF">SAMN02910432_00760</name>
</gene>
<sequence>MDTYNLLKTAMDVSQTRSELISNNIANVNTPNYKAKRVVFESQLSQAMGNLNLTETHKNHMQIGGTSGPYITSRNTGFQKNGNNVDVDTEMVNQAQNGLYYSAITSQLNGRYKMMNYVINH</sequence>
<evidence type="ECO:0000256" key="1">
    <source>
        <dbReference type="ARBA" id="ARBA00004117"/>
    </source>
</evidence>
<name>A0A1I2QP02_9LACO</name>
<dbReference type="InterPro" id="IPR001444">
    <property type="entry name" value="Flag_bb_rod_N"/>
</dbReference>
<organism evidence="8 9">
    <name type="scientific">Ligilactobacillus ruminis DSM 20403 = NBRC 102161</name>
    <dbReference type="NCBI Taxonomy" id="1423798"/>
    <lineage>
        <taxon>Bacteria</taxon>
        <taxon>Bacillati</taxon>
        <taxon>Bacillota</taxon>
        <taxon>Bacilli</taxon>
        <taxon>Lactobacillales</taxon>
        <taxon>Lactobacillaceae</taxon>
        <taxon>Ligilactobacillus</taxon>
    </lineage>
</organism>
<keyword evidence="4 6" id="KW-0975">Bacterial flagellum</keyword>
<dbReference type="Proteomes" id="UP000182635">
    <property type="component" value="Unassembled WGS sequence"/>
</dbReference>
<reference evidence="9" key="1">
    <citation type="submission" date="2016-10" db="EMBL/GenBank/DDBJ databases">
        <authorList>
            <person name="Varghese N."/>
            <person name="Submissions S."/>
        </authorList>
    </citation>
    <scope>NUCLEOTIDE SEQUENCE [LARGE SCALE GENOMIC DNA]</scope>
    <source>
        <strain evidence="9">DSM 20403</strain>
    </source>
</reference>
<protein>
    <recommendedName>
        <fullName evidence="3 6">Flagellar basal body rod protein FlgB</fullName>
    </recommendedName>
</protein>
<keyword evidence="8" id="KW-0966">Cell projection</keyword>
<dbReference type="PIRSF" id="PIRSF002889">
    <property type="entry name" value="Rod_FlgB"/>
    <property type="match status" value="1"/>
</dbReference>
<dbReference type="PANTHER" id="PTHR30435:SF12">
    <property type="entry name" value="FLAGELLAR BASAL BODY ROD PROTEIN FLGB"/>
    <property type="match status" value="1"/>
</dbReference>
<evidence type="ECO:0000256" key="4">
    <source>
        <dbReference type="ARBA" id="ARBA00023143"/>
    </source>
</evidence>
<evidence type="ECO:0000313" key="9">
    <source>
        <dbReference type="Proteomes" id="UP000182635"/>
    </source>
</evidence>
<proteinExistence type="inferred from homology"/>
<dbReference type="GO" id="GO:0030694">
    <property type="term" value="C:bacterial-type flagellum basal body, rod"/>
    <property type="evidence" value="ECO:0007669"/>
    <property type="project" value="InterPro"/>
</dbReference>
<keyword evidence="8" id="KW-0969">Cilium</keyword>
<evidence type="ECO:0000256" key="3">
    <source>
        <dbReference type="ARBA" id="ARBA00014376"/>
    </source>
</evidence>
<dbReference type="GeneID" id="29801914"/>
<dbReference type="GO" id="GO:0071978">
    <property type="term" value="P:bacterial-type flagellum-dependent swarming motility"/>
    <property type="evidence" value="ECO:0007669"/>
    <property type="project" value="TreeGrafter"/>
</dbReference>
<evidence type="ECO:0000256" key="6">
    <source>
        <dbReference type="PIRNR" id="PIRNR002889"/>
    </source>
</evidence>
<accession>A0A1I2QP02</accession>